<dbReference type="InterPro" id="IPR032710">
    <property type="entry name" value="NTF2-like_dom_sf"/>
</dbReference>
<keyword evidence="2" id="KW-1185">Reference proteome</keyword>
<gene>
    <name evidence="1" type="ORF">RAS_02840</name>
</gene>
<dbReference type="KEGG" id="ras:RAS_02840"/>
<organism evidence="1 2">
    <name type="scientific">Rickettsia asiatica</name>
    <dbReference type="NCBI Taxonomy" id="238800"/>
    <lineage>
        <taxon>Bacteria</taxon>
        <taxon>Pseudomonadati</taxon>
        <taxon>Pseudomonadota</taxon>
        <taxon>Alphaproteobacteria</taxon>
        <taxon>Rickettsiales</taxon>
        <taxon>Rickettsiaceae</taxon>
        <taxon>Rickettsieae</taxon>
        <taxon>Rickettsia</taxon>
        <taxon>spotted fever group</taxon>
    </lineage>
</organism>
<dbReference type="Gene3D" id="3.10.450.50">
    <property type="match status" value="1"/>
</dbReference>
<reference evidence="1 2" key="1">
    <citation type="submission" date="2019-04" db="EMBL/GenBank/DDBJ databases">
        <title>Draft genome sequence of Rickettsia asiatica Maytaro1284.</title>
        <authorList>
            <person name="Thu M."/>
            <person name="Qiu Y."/>
            <person name="Nakao R."/>
        </authorList>
    </citation>
    <scope>NUCLEOTIDE SEQUENCE [LARGE SCALE GENOMIC DNA]</scope>
    <source>
        <strain evidence="1 2">Maytaro1284</strain>
    </source>
</reference>
<name>A0A510G920_9RICK</name>
<protein>
    <recommendedName>
        <fullName evidence="3">SnoaL-like domain-containing protein</fullName>
    </recommendedName>
</protein>
<proteinExistence type="predicted"/>
<dbReference type="Proteomes" id="UP000321183">
    <property type="component" value="Chromosome"/>
</dbReference>
<dbReference type="EMBL" id="AP019563">
    <property type="protein sequence ID" value="BBJ31175.1"/>
    <property type="molecule type" value="Genomic_DNA"/>
</dbReference>
<sequence length="144" mass="16367">MNTEKEMITNCIDALFEPDSPWDKIAQYVEGKGEFVHPILNIATIYDLHYGLIDLRKSFPDMTQIVKLVGVLKNGNLIAKTFASATFKEDLANFKVNGKHWCIPVYWEFELNNGKIKIASELANHHAINNQLGLALFKALFELE</sequence>
<evidence type="ECO:0000313" key="2">
    <source>
        <dbReference type="Proteomes" id="UP000321183"/>
    </source>
</evidence>
<evidence type="ECO:0000313" key="1">
    <source>
        <dbReference type="EMBL" id="BBJ31175.1"/>
    </source>
</evidence>
<dbReference type="AlphaFoldDB" id="A0A510G920"/>
<accession>A0A510G920</accession>
<dbReference type="RefSeq" id="WP_147141674.1">
    <property type="nucleotide sequence ID" value="NZ_AP019563.1"/>
</dbReference>
<evidence type="ECO:0008006" key="3">
    <source>
        <dbReference type="Google" id="ProtNLM"/>
    </source>
</evidence>
<dbReference type="SUPFAM" id="SSF54427">
    <property type="entry name" value="NTF2-like"/>
    <property type="match status" value="1"/>
</dbReference>